<keyword evidence="2" id="KW-1185">Reference proteome</keyword>
<organism evidence="1 2">
    <name type="scientific">Lupinus albus</name>
    <name type="common">White lupine</name>
    <name type="synonym">Lupinus termis</name>
    <dbReference type="NCBI Taxonomy" id="3870"/>
    <lineage>
        <taxon>Eukaryota</taxon>
        <taxon>Viridiplantae</taxon>
        <taxon>Streptophyta</taxon>
        <taxon>Embryophyta</taxon>
        <taxon>Tracheophyta</taxon>
        <taxon>Spermatophyta</taxon>
        <taxon>Magnoliopsida</taxon>
        <taxon>eudicotyledons</taxon>
        <taxon>Gunneridae</taxon>
        <taxon>Pentapetalae</taxon>
        <taxon>rosids</taxon>
        <taxon>fabids</taxon>
        <taxon>Fabales</taxon>
        <taxon>Fabaceae</taxon>
        <taxon>Papilionoideae</taxon>
        <taxon>50 kb inversion clade</taxon>
        <taxon>genistoids sensu lato</taxon>
        <taxon>core genistoids</taxon>
        <taxon>Genisteae</taxon>
        <taxon>Lupinus</taxon>
    </lineage>
</organism>
<dbReference type="Gene3D" id="1.10.630.10">
    <property type="entry name" value="Cytochrome P450"/>
    <property type="match status" value="1"/>
</dbReference>
<evidence type="ECO:0000313" key="2">
    <source>
        <dbReference type="Proteomes" id="UP000447434"/>
    </source>
</evidence>
<accession>A0A6A4QMB4</accession>
<protein>
    <submittedName>
        <fullName evidence="1">Putative abieta-7,13-dien-18-ol hydroxylase</fullName>
    </submittedName>
</protein>
<reference evidence="2" key="1">
    <citation type="journal article" date="2020" name="Nat. Commun.">
        <title>Genome sequence of the cluster root forming white lupin.</title>
        <authorList>
            <person name="Hufnagel B."/>
            <person name="Marques A."/>
            <person name="Soriano A."/>
            <person name="Marques L."/>
            <person name="Divol F."/>
            <person name="Doumas P."/>
            <person name="Sallet E."/>
            <person name="Mancinotti D."/>
            <person name="Carrere S."/>
            <person name="Marande W."/>
            <person name="Arribat S."/>
            <person name="Keller J."/>
            <person name="Huneau C."/>
            <person name="Blein T."/>
            <person name="Aime D."/>
            <person name="Laguerre M."/>
            <person name="Taylor J."/>
            <person name="Schubert V."/>
            <person name="Nelson M."/>
            <person name="Geu-Flores F."/>
            <person name="Crespi M."/>
            <person name="Gallardo-Guerrero K."/>
            <person name="Delaux P.-M."/>
            <person name="Salse J."/>
            <person name="Berges H."/>
            <person name="Guyot R."/>
            <person name="Gouzy J."/>
            <person name="Peret B."/>
        </authorList>
    </citation>
    <scope>NUCLEOTIDE SEQUENCE [LARGE SCALE GENOMIC DNA]</scope>
    <source>
        <strain evidence="2">cv. Amiga</strain>
    </source>
</reference>
<name>A0A6A4QMB4_LUPAL</name>
<dbReference type="Proteomes" id="UP000447434">
    <property type="component" value="Chromosome 4"/>
</dbReference>
<dbReference type="GO" id="GO:0005506">
    <property type="term" value="F:iron ion binding"/>
    <property type="evidence" value="ECO:0007669"/>
    <property type="project" value="InterPro"/>
</dbReference>
<dbReference type="GO" id="GO:0020037">
    <property type="term" value="F:heme binding"/>
    <property type="evidence" value="ECO:0007669"/>
    <property type="project" value="InterPro"/>
</dbReference>
<dbReference type="AlphaFoldDB" id="A0A6A4QMB4"/>
<dbReference type="GO" id="GO:0004497">
    <property type="term" value="F:monooxygenase activity"/>
    <property type="evidence" value="ECO:0007669"/>
    <property type="project" value="InterPro"/>
</dbReference>
<sequence length="96" mass="10668">MGPSTYMLLTHPLLHNMRLLNSHLEYPTQGMIQGESGEKEVIGNVVLLVLAAHDTNSFAVAMTFKMLGQHPHCYSELLQGNIVLAFHAVQNHYPSL</sequence>
<dbReference type="InterPro" id="IPR036396">
    <property type="entry name" value="Cyt_P450_sf"/>
</dbReference>
<gene>
    <name evidence="1" type="ORF">Lalb_Chr04g0248751</name>
</gene>
<evidence type="ECO:0000313" key="1">
    <source>
        <dbReference type="EMBL" id="KAE9614823.1"/>
    </source>
</evidence>
<proteinExistence type="predicted"/>
<dbReference type="GO" id="GO:0016705">
    <property type="term" value="F:oxidoreductase activity, acting on paired donors, with incorporation or reduction of molecular oxygen"/>
    <property type="evidence" value="ECO:0007669"/>
    <property type="project" value="InterPro"/>
</dbReference>
<comment type="caution">
    <text evidence="1">The sequence shown here is derived from an EMBL/GenBank/DDBJ whole genome shotgun (WGS) entry which is preliminary data.</text>
</comment>
<dbReference type="SUPFAM" id="SSF48264">
    <property type="entry name" value="Cytochrome P450"/>
    <property type="match status" value="1"/>
</dbReference>
<dbReference type="EMBL" id="WOCE01000004">
    <property type="protein sequence ID" value="KAE9614823.1"/>
    <property type="molecule type" value="Genomic_DNA"/>
</dbReference>
<dbReference type="OrthoDB" id="10520282at2759"/>